<evidence type="ECO:0000313" key="3">
    <source>
        <dbReference type="Proteomes" id="UP001198806"/>
    </source>
</evidence>
<dbReference type="InterPro" id="IPR013216">
    <property type="entry name" value="Methyltransf_11"/>
</dbReference>
<dbReference type="AlphaFoldDB" id="A0AAP2Q4I3"/>
<sequence length="199" mass="22855">MGRTIIMNQIETFFDTMAERWDAVCVHDPGKIRTILDRTNLRQNARILDVGCGTGILESYLLPYEPRQIVAIDIAGQMIEKARVKYPDHPLIEFLQEDAMSYEGKGFDYIILYSAYPHFMRPERLIEHMSDLLVPGGKLVICHSESKEKINTHHHRHADRLSLPLPPAREVAALMEPYLLPLVVEDTEQLYIVCGKRLS</sequence>
<dbReference type="GO" id="GO:0032259">
    <property type="term" value="P:methylation"/>
    <property type="evidence" value="ECO:0007669"/>
    <property type="project" value="UniProtKB-KW"/>
</dbReference>
<organism evidence="2 3">
    <name type="scientific">Parabacteroides distasonis</name>
    <dbReference type="NCBI Taxonomy" id="823"/>
    <lineage>
        <taxon>Bacteria</taxon>
        <taxon>Pseudomonadati</taxon>
        <taxon>Bacteroidota</taxon>
        <taxon>Bacteroidia</taxon>
        <taxon>Bacteroidales</taxon>
        <taxon>Tannerellaceae</taxon>
        <taxon>Parabacteroides</taxon>
    </lineage>
</organism>
<dbReference type="GO" id="GO:0008757">
    <property type="term" value="F:S-adenosylmethionine-dependent methyltransferase activity"/>
    <property type="evidence" value="ECO:0007669"/>
    <property type="project" value="InterPro"/>
</dbReference>
<keyword evidence="2" id="KW-0489">Methyltransferase</keyword>
<comment type="caution">
    <text evidence="2">The sequence shown here is derived from an EMBL/GenBank/DDBJ whole genome shotgun (WGS) entry which is preliminary data.</text>
</comment>
<feature type="domain" description="Methyltransferase type 11" evidence="1">
    <location>
        <begin position="48"/>
        <end position="141"/>
    </location>
</feature>
<name>A0AAP2Q4I3_PARDI</name>
<evidence type="ECO:0000259" key="1">
    <source>
        <dbReference type="Pfam" id="PF08241"/>
    </source>
</evidence>
<reference evidence="2" key="1">
    <citation type="submission" date="2021-10" db="EMBL/GenBank/DDBJ databases">
        <title>Collection of gut derived symbiotic bacterial strains cultured from healthy donors.</title>
        <authorList>
            <person name="Lin H."/>
            <person name="Littmann E."/>
            <person name="Kohout C."/>
            <person name="Pamer E.G."/>
        </authorList>
    </citation>
    <scope>NUCLEOTIDE SEQUENCE</scope>
    <source>
        <strain evidence="2">DFI.2.94</strain>
    </source>
</reference>
<dbReference type="Pfam" id="PF08241">
    <property type="entry name" value="Methyltransf_11"/>
    <property type="match status" value="1"/>
</dbReference>
<dbReference type="EMBL" id="JAJCNI010000003">
    <property type="protein sequence ID" value="MCB6516866.1"/>
    <property type="molecule type" value="Genomic_DNA"/>
</dbReference>
<accession>A0AAP2Q4I3</accession>
<dbReference type="PANTHER" id="PTHR43861">
    <property type="entry name" value="TRANS-ACONITATE 2-METHYLTRANSFERASE-RELATED"/>
    <property type="match status" value="1"/>
</dbReference>
<dbReference type="SUPFAM" id="SSF53335">
    <property type="entry name" value="S-adenosyl-L-methionine-dependent methyltransferases"/>
    <property type="match status" value="1"/>
</dbReference>
<proteinExistence type="predicted"/>
<dbReference type="Proteomes" id="UP001198806">
    <property type="component" value="Unassembled WGS sequence"/>
</dbReference>
<dbReference type="Gene3D" id="3.40.50.150">
    <property type="entry name" value="Vaccinia Virus protein VP39"/>
    <property type="match status" value="1"/>
</dbReference>
<dbReference type="CDD" id="cd02440">
    <property type="entry name" value="AdoMet_MTases"/>
    <property type="match status" value="1"/>
</dbReference>
<keyword evidence="2" id="KW-0808">Transferase</keyword>
<evidence type="ECO:0000313" key="2">
    <source>
        <dbReference type="EMBL" id="MCB6516866.1"/>
    </source>
</evidence>
<protein>
    <submittedName>
        <fullName evidence="2">Class I SAM-dependent methyltransferase</fullName>
    </submittedName>
</protein>
<gene>
    <name evidence="2" type="ORF">LI194_03535</name>
</gene>
<dbReference type="InterPro" id="IPR029063">
    <property type="entry name" value="SAM-dependent_MTases_sf"/>
</dbReference>